<keyword evidence="2 3" id="KW-0413">Isomerase</keyword>
<dbReference type="NCBIfam" id="TIGR00654">
    <property type="entry name" value="PhzF_family"/>
    <property type="match status" value="1"/>
</dbReference>
<evidence type="ECO:0000313" key="3">
    <source>
        <dbReference type="EMBL" id="GAA3118352.1"/>
    </source>
</evidence>
<dbReference type="InterPro" id="IPR003719">
    <property type="entry name" value="Phenazine_PhzF-like"/>
</dbReference>
<comment type="similarity">
    <text evidence="1">Belongs to the PhzF family.</text>
</comment>
<protein>
    <submittedName>
        <fullName evidence="3">PhzF family phenazine biosynthesis isomerase</fullName>
    </submittedName>
</protein>
<organism evidence="3 4">
    <name type="scientific">Streptomyces rameus</name>
    <dbReference type="NCBI Taxonomy" id="68261"/>
    <lineage>
        <taxon>Bacteria</taxon>
        <taxon>Bacillati</taxon>
        <taxon>Actinomycetota</taxon>
        <taxon>Actinomycetes</taxon>
        <taxon>Kitasatosporales</taxon>
        <taxon>Streptomycetaceae</taxon>
        <taxon>Streptomyces</taxon>
    </lineage>
</organism>
<dbReference type="Proteomes" id="UP001500893">
    <property type="component" value="Unassembled WGS sequence"/>
</dbReference>
<dbReference type="Pfam" id="PF02567">
    <property type="entry name" value="PhzC-PhzF"/>
    <property type="match status" value="1"/>
</dbReference>
<dbReference type="EMBL" id="BAAAVM010000001">
    <property type="protein sequence ID" value="GAA3118352.1"/>
    <property type="molecule type" value="Genomic_DNA"/>
</dbReference>
<dbReference type="Gene3D" id="3.10.310.10">
    <property type="entry name" value="Diaminopimelate Epimerase, Chain A, domain 1"/>
    <property type="match status" value="2"/>
</dbReference>
<accession>A0ABP6MLC7</accession>
<dbReference type="PANTHER" id="PTHR13774">
    <property type="entry name" value="PHENAZINE BIOSYNTHESIS PROTEIN"/>
    <property type="match status" value="1"/>
</dbReference>
<reference evidence="4" key="1">
    <citation type="journal article" date="2019" name="Int. J. Syst. Evol. Microbiol.">
        <title>The Global Catalogue of Microorganisms (GCM) 10K type strain sequencing project: providing services to taxonomists for standard genome sequencing and annotation.</title>
        <authorList>
            <consortium name="The Broad Institute Genomics Platform"/>
            <consortium name="The Broad Institute Genome Sequencing Center for Infectious Disease"/>
            <person name="Wu L."/>
            <person name="Ma J."/>
        </authorList>
    </citation>
    <scope>NUCLEOTIDE SEQUENCE [LARGE SCALE GENOMIC DNA]</scope>
    <source>
        <strain evidence="4">JCM 11574</strain>
    </source>
</reference>
<sequence>MDAGVPGAGCGAVPLGIAGRPARVAPDMTTHEPQAEVLRYTAFSGDPGGGNPAGVVLDAGALDDDEMLAIAAGLGYSESAFLTAPPEDLDGGEGRAYTIRYFSPKAEVSFCGHATVAASVALAERTGPGELVFATRAGTVPVEVAKDGGTLRATLTSVEPHIDEVAGADVEEALAALGWPEADLDPAFPPRIAYAGARHLVLAAATRARLADLAYDFARLEALMHRLDLTTVQLVWRESATVFHVRDPFPVGGVVEDPATGAAAAAFGAYARELGLVSGDCVLTLHQGEDLGRPGELTVTLRAGDPRVRVSGTGVRIS</sequence>
<dbReference type="PANTHER" id="PTHR13774:SF39">
    <property type="entry name" value="BIOSYNTHESIS PROTEIN, PUTATIVE-RELATED"/>
    <property type="match status" value="1"/>
</dbReference>
<dbReference type="GO" id="GO:0016853">
    <property type="term" value="F:isomerase activity"/>
    <property type="evidence" value="ECO:0007669"/>
    <property type="project" value="UniProtKB-KW"/>
</dbReference>
<gene>
    <name evidence="3" type="ORF">GCM10010521_02480</name>
</gene>
<proteinExistence type="inferred from homology"/>
<evidence type="ECO:0000256" key="2">
    <source>
        <dbReference type="ARBA" id="ARBA00023235"/>
    </source>
</evidence>
<comment type="caution">
    <text evidence="3">The sequence shown here is derived from an EMBL/GenBank/DDBJ whole genome shotgun (WGS) entry which is preliminary data.</text>
</comment>
<evidence type="ECO:0000256" key="1">
    <source>
        <dbReference type="ARBA" id="ARBA00008270"/>
    </source>
</evidence>
<dbReference type="PIRSF" id="PIRSF016184">
    <property type="entry name" value="PhzC_PhzF"/>
    <property type="match status" value="1"/>
</dbReference>
<name>A0ABP6MLC7_9ACTN</name>
<evidence type="ECO:0000313" key="4">
    <source>
        <dbReference type="Proteomes" id="UP001500893"/>
    </source>
</evidence>
<keyword evidence="4" id="KW-1185">Reference proteome</keyword>
<dbReference type="SUPFAM" id="SSF54506">
    <property type="entry name" value="Diaminopimelate epimerase-like"/>
    <property type="match status" value="1"/>
</dbReference>